<evidence type="ECO:0000313" key="3">
    <source>
        <dbReference type="Proteomes" id="UP000824540"/>
    </source>
</evidence>
<dbReference type="Proteomes" id="UP000824540">
    <property type="component" value="Unassembled WGS sequence"/>
</dbReference>
<sequence length="167" mass="18101">MRWAGSDVAKAGLRDREGDAVGSCLWDRVLGSTTAVPVRLGVHVRGLRGAVHARGCQGILVVGQLADRVIRQICAAATLLAHSAAVDHREEANCVIDEAALAICRPAPADERKKLTPGVPGLLGSWTTLGCLIKRRRIFSDRWVDLKGSTSERKSREKEEDLSQEEL</sequence>
<protein>
    <submittedName>
        <fullName evidence="2">Uncharacterized protein</fullName>
    </submittedName>
</protein>
<feature type="region of interest" description="Disordered" evidence="1">
    <location>
        <begin position="148"/>
        <end position="167"/>
    </location>
</feature>
<organism evidence="2 3">
    <name type="scientific">Albula glossodonta</name>
    <name type="common">roundjaw bonefish</name>
    <dbReference type="NCBI Taxonomy" id="121402"/>
    <lineage>
        <taxon>Eukaryota</taxon>
        <taxon>Metazoa</taxon>
        <taxon>Chordata</taxon>
        <taxon>Craniata</taxon>
        <taxon>Vertebrata</taxon>
        <taxon>Euteleostomi</taxon>
        <taxon>Actinopterygii</taxon>
        <taxon>Neopterygii</taxon>
        <taxon>Teleostei</taxon>
        <taxon>Albuliformes</taxon>
        <taxon>Albulidae</taxon>
        <taxon>Albula</taxon>
    </lineage>
</organism>
<reference evidence="2" key="1">
    <citation type="thesis" date="2021" institute="BYU ScholarsArchive" country="Provo, UT, USA">
        <title>Applications of and Algorithms for Genome Assembly and Genomic Analyses with an Emphasis on Marine Teleosts.</title>
        <authorList>
            <person name="Pickett B.D."/>
        </authorList>
    </citation>
    <scope>NUCLEOTIDE SEQUENCE</scope>
    <source>
        <strain evidence="2">HI-2016</strain>
    </source>
</reference>
<comment type="caution">
    <text evidence="2">The sequence shown here is derived from an EMBL/GenBank/DDBJ whole genome shotgun (WGS) entry which is preliminary data.</text>
</comment>
<dbReference type="AlphaFoldDB" id="A0A8T2NLZ4"/>
<evidence type="ECO:0000256" key="1">
    <source>
        <dbReference type="SAM" id="MobiDB-lite"/>
    </source>
</evidence>
<feature type="compositionally biased region" description="Basic and acidic residues" evidence="1">
    <location>
        <begin position="148"/>
        <end position="161"/>
    </location>
</feature>
<keyword evidence="3" id="KW-1185">Reference proteome</keyword>
<name>A0A8T2NLZ4_9TELE</name>
<gene>
    <name evidence="2" type="ORF">JZ751_019818</name>
</gene>
<dbReference type="EMBL" id="JAFBMS010000038">
    <property type="protein sequence ID" value="KAG9341064.1"/>
    <property type="molecule type" value="Genomic_DNA"/>
</dbReference>
<evidence type="ECO:0000313" key="2">
    <source>
        <dbReference type="EMBL" id="KAG9341064.1"/>
    </source>
</evidence>
<proteinExistence type="predicted"/>
<accession>A0A8T2NLZ4</accession>